<evidence type="ECO:0000313" key="4">
    <source>
        <dbReference type="EMBL" id="MDJ1371680.1"/>
    </source>
</evidence>
<proteinExistence type="predicted"/>
<sequence length="168" mass="17788">MRAASAPTVGSNRHLGSLEPWSALPAASDANARASEDVLLVRRSDDGLWAPVTGIVDPGEHPAVAAVREAREETRVECAVERLAQVHVTDRVTHPNGDLAQYTGLVFRCRYVGGSPGAGDDEALDARWWQASTLPPMRELHRGAIRAALSGHPLCELATGDGVIPVSG</sequence>
<dbReference type="InterPro" id="IPR020084">
    <property type="entry name" value="NUDIX_hydrolase_CS"/>
</dbReference>
<comment type="caution">
    <text evidence="4">The sequence shown here is derived from an EMBL/GenBank/DDBJ whole genome shotgun (WGS) entry which is preliminary data.</text>
</comment>
<evidence type="ECO:0000256" key="2">
    <source>
        <dbReference type="ARBA" id="ARBA00022801"/>
    </source>
</evidence>
<keyword evidence="2" id="KW-0378">Hydrolase</keyword>
<keyword evidence="5" id="KW-1185">Reference proteome</keyword>
<dbReference type="InterPro" id="IPR000086">
    <property type="entry name" value="NUDIX_hydrolase_dom"/>
</dbReference>
<comment type="cofactor">
    <cofactor evidence="1">
        <name>Mg(2+)</name>
        <dbReference type="ChEBI" id="CHEBI:18420"/>
    </cofactor>
</comment>
<dbReference type="EMBL" id="PXVD01000015">
    <property type="protein sequence ID" value="MDJ1371680.1"/>
    <property type="molecule type" value="Genomic_DNA"/>
</dbReference>
<dbReference type="Gene3D" id="3.90.79.10">
    <property type="entry name" value="Nucleoside Triphosphate Pyrophosphohydrolase"/>
    <property type="match status" value="1"/>
</dbReference>
<gene>
    <name evidence="4" type="ORF">C7K25_09920</name>
</gene>
<organism evidence="4 5">
    <name type="scientific">Gulosibacter molinativorax</name>
    <dbReference type="NCBI Taxonomy" id="256821"/>
    <lineage>
        <taxon>Bacteria</taxon>
        <taxon>Bacillati</taxon>
        <taxon>Actinomycetota</taxon>
        <taxon>Actinomycetes</taxon>
        <taxon>Micrococcales</taxon>
        <taxon>Microbacteriaceae</taxon>
        <taxon>Gulosibacter</taxon>
    </lineage>
</organism>
<dbReference type="PROSITE" id="PS00893">
    <property type="entry name" value="NUDIX_BOX"/>
    <property type="match status" value="1"/>
</dbReference>
<feature type="domain" description="Nudix hydrolase" evidence="3">
    <location>
        <begin position="21"/>
        <end position="153"/>
    </location>
</feature>
<dbReference type="PANTHER" id="PTHR43046">
    <property type="entry name" value="GDP-MANNOSE MANNOSYL HYDROLASE"/>
    <property type="match status" value="1"/>
</dbReference>
<dbReference type="Proteomes" id="UP001170379">
    <property type="component" value="Unassembled WGS sequence"/>
</dbReference>
<dbReference type="Pfam" id="PF00293">
    <property type="entry name" value="NUDIX"/>
    <property type="match status" value="1"/>
</dbReference>
<dbReference type="InterPro" id="IPR015797">
    <property type="entry name" value="NUDIX_hydrolase-like_dom_sf"/>
</dbReference>
<protein>
    <recommendedName>
        <fullName evidence="3">Nudix hydrolase domain-containing protein</fullName>
    </recommendedName>
</protein>
<evidence type="ECO:0000313" key="5">
    <source>
        <dbReference type="Proteomes" id="UP001170379"/>
    </source>
</evidence>
<evidence type="ECO:0000256" key="1">
    <source>
        <dbReference type="ARBA" id="ARBA00001946"/>
    </source>
</evidence>
<accession>A0ABT7C944</accession>
<reference evidence="4" key="1">
    <citation type="submission" date="2018-03" db="EMBL/GenBank/DDBJ databases">
        <authorList>
            <person name="Nunes O.C."/>
            <person name="Lopes A.R."/>
            <person name="Froufe H."/>
            <person name="Munoz-Merida A."/>
            <person name="Barroso C."/>
            <person name="Egas C."/>
        </authorList>
    </citation>
    <scope>NUCLEOTIDE SEQUENCE</scope>
    <source>
        <strain evidence="4">ON4</strain>
    </source>
</reference>
<dbReference type="SUPFAM" id="SSF55811">
    <property type="entry name" value="Nudix"/>
    <property type="match status" value="1"/>
</dbReference>
<evidence type="ECO:0000259" key="3">
    <source>
        <dbReference type="PROSITE" id="PS51462"/>
    </source>
</evidence>
<name>A0ABT7C944_9MICO</name>
<dbReference type="PROSITE" id="PS51462">
    <property type="entry name" value="NUDIX"/>
    <property type="match status" value="1"/>
</dbReference>
<dbReference type="PANTHER" id="PTHR43046:SF16">
    <property type="entry name" value="ADP-RIBOSE PYROPHOSPHATASE YJHB-RELATED"/>
    <property type="match status" value="1"/>
</dbReference>
<reference evidence="4" key="2">
    <citation type="journal article" date="2022" name="Sci. Rep.">
        <title>In silico prediction of the enzymes involved in the degradation of the herbicide molinate by Gulosibacter molinativorax ON4T.</title>
        <authorList>
            <person name="Lopes A.R."/>
            <person name="Bunin E."/>
            <person name="Viana A.T."/>
            <person name="Froufe H."/>
            <person name="Munoz-Merida A."/>
            <person name="Pinho D."/>
            <person name="Figueiredo J."/>
            <person name="Barroso C."/>
            <person name="Vaz-Moreira I."/>
            <person name="Bellanger X."/>
            <person name="Egas C."/>
            <person name="Nunes O.C."/>
        </authorList>
    </citation>
    <scope>NUCLEOTIDE SEQUENCE</scope>
    <source>
        <strain evidence="4">ON4</strain>
    </source>
</reference>